<sequence length="1271" mass="132771">MSSTTRNYKVRLAAVGQKQFDADLRALGASGEKSLRRIQSATAPASAGLRETDLAARQLRGGISAVSAELPALKRLAMFMGGTALVGGLVAFGRGSLDVGRQFQAMMQRVEAATGAGEADVSRLGEAAKRLGETTAFSAMQAAEAIEVLAKNGVSVSDTLGGALDSSVMLASALGAEVAPSADLVTDVMQQFGLTAAQLPEIVDRLTGAAFTSKFGFDDLRLAIAQAGGVAGTTGVEIEDFLTVLSATASSFASGSDAGTSFKTFLQRLTPESAKAAGVMQDLGLEFFDAQGNMKDMADIAQELQDGLAGLSEEARNDALKTVFGTDAIRTAAALASQGATGLRDLAAAMGEVSAQEQAEVRMRGLDGALKEVAAAWEALQLESAQNGGLDVAETFVRRLTDALRYLTENFSEVEEIAERVGQALTVYLVGKGMTLAIAKGVAMRAAMIELAASVTATGTAAGRAVGPLTRMGVAARVLTGVMGGPLSLAITAASLLAFGLDTDVAADAVERADAAAMKAADALDAYQEASKRAADEQKGLGGAVSAATQAMLDQSRAALEQARTDLERALANARDKMSGSVLDGDGIDDFIQRFDMFRDAVSGDSPGLLSGLRGAAQNKFMKSLVEIAEGFRQGEVSATDFASSMDALRAVGPALDSVRDGIVGILESGEDLSGNGKLSPLVAAAEQAGLFRDEIEAVRRATTEADLAAAYDNLAHALTEAAEAGKLLRSDGLSDFRENIAGLAGVEERLADVKARLDGALDTTREISAERPFDETADSAKDAADEIDRLQRVYGQYQASRAHSDQVTFASGASDAAKKGLRDLIGYAEGTDKGRGYNETLGYGAFTGGDVNLVSMTLDEILALQKQMLAHPDNSYNSSAVGRYQIVSTTLRSLMREMGLSGGELFSSGLQDQMADRLIDRRGRDTGPLRQEWQGLNRVDDATILGAFDQGAGSRAESASDRVSTLQQLIAVGDEHLAQLRLEASLAGKSVEEQARLTFQYEALQRAKEQGIDVDKTLVQDGRTLRQVIDDQASALGRLAAADEAQQALKDRLQQTEDSIRGLFDNLKPGGAGEEAFWDQLTSMIIDKLWSLATDPVWEALATAFDGLGQGAGGAGAGSWVGSLVSGIFGGTPERAGGGGFRNIGRGAGLLDGVGGKRQDNLIAKVSRGEFVQPASAVDFYGAGFMEAVRNRRIPKFADGGMVGVASTAPMGSSSQRGDVEIKGGELTLSDDGSIMARVRFEQAQGLQATSRATSRNFAKRAAQQRERGI</sequence>
<evidence type="ECO:0000256" key="1">
    <source>
        <dbReference type="ARBA" id="ARBA00022612"/>
    </source>
</evidence>
<reference evidence="5 6" key="1">
    <citation type="submission" date="2018-06" db="EMBL/GenBank/DDBJ databases">
        <title>Genomic Encyclopedia of Archaeal and Bacterial Type Strains, Phase II (KMG-II): from individual species to whole genera.</title>
        <authorList>
            <person name="Goeker M."/>
        </authorList>
    </citation>
    <scope>NUCLEOTIDE SEQUENCE [LARGE SCALE GENOMIC DNA]</scope>
    <source>
        <strain evidence="5 6">DSM 22011</strain>
    </source>
</reference>
<feature type="compositionally biased region" description="Polar residues" evidence="3">
    <location>
        <begin position="1247"/>
        <end position="1258"/>
    </location>
</feature>
<dbReference type="InterPro" id="IPR010090">
    <property type="entry name" value="Phage_tape_meas"/>
</dbReference>
<feature type="region of interest" description="Disordered" evidence="3">
    <location>
        <begin position="1247"/>
        <end position="1271"/>
    </location>
</feature>
<comment type="caution">
    <text evidence="5">The sequence shown here is derived from an EMBL/GenBank/DDBJ whole genome shotgun (WGS) entry which is preliminary data.</text>
</comment>
<dbReference type="NCBIfam" id="TIGR01760">
    <property type="entry name" value="tape_meas_TP901"/>
    <property type="match status" value="1"/>
</dbReference>
<gene>
    <name evidence="5" type="ORF">ATI53_1001218</name>
</gene>
<keyword evidence="6" id="KW-1185">Reference proteome</keyword>
<keyword evidence="1" id="KW-1188">Viral release from host cell</keyword>
<dbReference type="OrthoDB" id="7756983at2"/>
<protein>
    <submittedName>
        <fullName evidence="5">TP901 family phage tail tape measure protein</fullName>
    </submittedName>
</protein>
<name>A0A327YU80_9RHOB</name>
<dbReference type="PANTHER" id="PTHR37813">
    <property type="entry name" value="FELS-2 PROPHAGE PROTEIN"/>
    <property type="match status" value="1"/>
</dbReference>
<dbReference type="Gene3D" id="1.10.530.10">
    <property type="match status" value="1"/>
</dbReference>
<proteinExistence type="predicted"/>
<evidence type="ECO:0000256" key="3">
    <source>
        <dbReference type="SAM" id="MobiDB-lite"/>
    </source>
</evidence>
<evidence type="ECO:0000313" key="6">
    <source>
        <dbReference type="Proteomes" id="UP000249165"/>
    </source>
</evidence>
<evidence type="ECO:0000313" key="5">
    <source>
        <dbReference type="EMBL" id="RAK24111.1"/>
    </source>
</evidence>
<dbReference type="RefSeq" id="WP_111549523.1">
    <property type="nucleotide sequence ID" value="NZ_LIQE01000057.1"/>
</dbReference>
<dbReference type="AlphaFoldDB" id="A0A327YU80"/>
<feature type="coiled-coil region" evidence="2">
    <location>
        <begin position="744"/>
        <end position="801"/>
    </location>
</feature>
<dbReference type="Pfam" id="PF10145">
    <property type="entry name" value="PhageMin_Tail"/>
    <property type="match status" value="1"/>
</dbReference>
<dbReference type="InterPro" id="IPR023346">
    <property type="entry name" value="Lysozyme-like_dom_sf"/>
</dbReference>
<evidence type="ECO:0000256" key="2">
    <source>
        <dbReference type="SAM" id="Coils"/>
    </source>
</evidence>
<dbReference type="Proteomes" id="UP000249165">
    <property type="component" value="Unassembled WGS sequence"/>
</dbReference>
<dbReference type="PANTHER" id="PTHR37813:SF1">
    <property type="entry name" value="FELS-2 PROPHAGE PROTEIN"/>
    <property type="match status" value="1"/>
</dbReference>
<keyword evidence="2" id="KW-0175">Coiled coil</keyword>
<dbReference type="SUPFAM" id="SSF53955">
    <property type="entry name" value="Lysozyme-like"/>
    <property type="match status" value="1"/>
</dbReference>
<accession>A0A327YU80</accession>
<dbReference type="EMBL" id="QLMG01000001">
    <property type="protein sequence ID" value="RAK24111.1"/>
    <property type="molecule type" value="Genomic_DNA"/>
</dbReference>
<feature type="domain" description="Phage tail tape measure protein" evidence="4">
    <location>
        <begin position="126"/>
        <end position="325"/>
    </location>
</feature>
<organism evidence="5 6">
    <name type="scientific">Salipiger aestuarii</name>
    <dbReference type="NCBI Taxonomy" id="568098"/>
    <lineage>
        <taxon>Bacteria</taxon>
        <taxon>Pseudomonadati</taxon>
        <taxon>Pseudomonadota</taxon>
        <taxon>Alphaproteobacteria</taxon>
        <taxon>Rhodobacterales</taxon>
        <taxon>Roseobacteraceae</taxon>
        <taxon>Salipiger</taxon>
    </lineage>
</organism>
<evidence type="ECO:0000259" key="4">
    <source>
        <dbReference type="Pfam" id="PF10145"/>
    </source>
</evidence>